<dbReference type="Gene3D" id="1.10.10.10">
    <property type="entry name" value="Winged helix-like DNA-binding domain superfamily/Winged helix DNA-binding domain"/>
    <property type="match status" value="3"/>
</dbReference>
<dbReference type="Pfam" id="PF21981">
    <property type="entry name" value="RecX_HTH3"/>
    <property type="match status" value="1"/>
</dbReference>
<dbReference type="InterPro" id="IPR053926">
    <property type="entry name" value="RecX_HTH_1st"/>
</dbReference>
<comment type="caution">
    <text evidence="8">The sequence shown here is derived from an EMBL/GenBank/DDBJ whole genome shotgun (WGS) entry which is preliminary data.</text>
</comment>
<evidence type="ECO:0000256" key="2">
    <source>
        <dbReference type="ARBA" id="ARBA00009695"/>
    </source>
</evidence>
<evidence type="ECO:0000259" key="7">
    <source>
        <dbReference type="Pfam" id="PF21982"/>
    </source>
</evidence>
<evidence type="ECO:0000256" key="4">
    <source>
        <dbReference type="ARBA" id="ARBA00022490"/>
    </source>
</evidence>
<accession>A0ABP7WGF7</accession>
<dbReference type="Proteomes" id="UP001500392">
    <property type="component" value="Unassembled WGS sequence"/>
</dbReference>
<sequence>MDLLARREHSRRELLIKLSRKFPDAAVIDAVLDKLEADVLQSDSRFASSFFRLRVQGGFGPNRIRAELRQRGISDVLIDQQFSEQIVDWFAAAEALYLKKYVGVNVGDPRERAKCFRYLQYKGYDLEHINALF</sequence>
<evidence type="ECO:0000256" key="1">
    <source>
        <dbReference type="ARBA" id="ARBA00004496"/>
    </source>
</evidence>
<evidence type="ECO:0000259" key="5">
    <source>
        <dbReference type="Pfam" id="PF02631"/>
    </source>
</evidence>
<gene>
    <name evidence="8" type="primary">recX</name>
    <name evidence="8" type="ORF">GCM10022414_08830</name>
</gene>
<organism evidence="8 9">
    <name type="scientific">Zhongshania borealis</name>
    <dbReference type="NCBI Taxonomy" id="889488"/>
    <lineage>
        <taxon>Bacteria</taxon>
        <taxon>Pseudomonadati</taxon>
        <taxon>Pseudomonadota</taxon>
        <taxon>Gammaproteobacteria</taxon>
        <taxon>Cellvibrionales</taxon>
        <taxon>Spongiibacteraceae</taxon>
        <taxon>Zhongshania</taxon>
    </lineage>
</organism>
<evidence type="ECO:0000313" key="8">
    <source>
        <dbReference type="EMBL" id="GAA4088239.1"/>
    </source>
</evidence>
<dbReference type="Pfam" id="PF02631">
    <property type="entry name" value="RecX_HTH2"/>
    <property type="match status" value="1"/>
</dbReference>
<dbReference type="PANTHER" id="PTHR33602:SF1">
    <property type="entry name" value="REGULATORY PROTEIN RECX FAMILY PROTEIN"/>
    <property type="match status" value="1"/>
</dbReference>
<reference evidence="9" key="1">
    <citation type="journal article" date="2019" name="Int. J. Syst. Evol. Microbiol.">
        <title>The Global Catalogue of Microorganisms (GCM) 10K type strain sequencing project: providing services to taxonomists for standard genome sequencing and annotation.</title>
        <authorList>
            <consortium name="The Broad Institute Genomics Platform"/>
            <consortium name="The Broad Institute Genome Sequencing Center for Infectious Disease"/>
            <person name="Wu L."/>
            <person name="Ma J."/>
        </authorList>
    </citation>
    <scope>NUCLEOTIDE SEQUENCE [LARGE SCALE GENOMIC DNA]</scope>
    <source>
        <strain evidence="9">JCM 17304</strain>
    </source>
</reference>
<keyword evidence="4" id="KW-0963">Cytoplasm</keyword>
<comment type="similarity">
    <text evidence="2">Belongs to the RecX family.</text>
</comment>
<dbReference type="InterPro" id="IPR003783">
    <property type="entry name" value="Regulatory_RecX"/>
</dbReference>
<protein>
    <recommendedName>
        <fullName evidence="3">Regulatory protein RecX</fullName>
    </recommendedName>
</protein>
<dbReference type="InterPro" id="IPR036388">
    <property type="entry name" value="WH-like_DNA-bd_sf"/>
</dbReference>
<feature type="domain" description="RecX second three-helical" evidence="5">
    <location>
        <begin position="42"/>
        <end position="80"/>
    </location>
</feature>
<evidence type="ECO:0000313" key="9">
    <source>
        <dbReference type="Proteomes" id="UP001500392"/>
    </source>
</evidence>
<comment type="subcellular location">
    <subcellularLocation>
        <location evidence="1">Cytoplasm</location>
    </subcellularLocation>
</comment>
<evidence type="ECO:0000259" key="6">
    <source>
        <dbReference type="Pfam" id="PF21981"/>
    </source>
</evidence>
<dbReference type="EMBL" id="BAABDM010000001">
    <property type="protein sequence ID" value="GAA4088239.1"/>
    <property type="molecule type" value="Genomic_DNA"/>
</dbReference>
<proteinExistence type="inferred from homology"/>
<dbReference type="Pfam" id="PF21982">
    <property type="entry name" value="RecX_HTH1"/>
    <property type="match status" value="1"/>
</dbReference>
<name>A0ABP7WGF7_9GAMM</name>
<feature type="domain" description="RecX third three-helical" evidence="6">
    <location>
        <begin position="90"/>
        <end position="131"/>
    </location>
</feature>
<evidence type="ECO:0000256" key="3">
    <source>
        <dbReference type="ARBA" id="ARBA00018111"/>
    </source>
</evidence>
<feature type="domain" description="RecX first three-helical" evidence="7">
    <location>
        <begin position="1"/>
        <end position="35"/>
    </location>
</feature>
<dbReference type="PANTHER" id="PTHR33602">
    <property type="entry name" value="REGULATORY PROTEIN RECX FAMILY PROTEIN"/>
    <property type="match status" value="1"/>
</dbReference>
<keyword evidence="9" id="KW-1185">Reference proteome</keyword>
<dbReference type="InterPro" id="IPR053925">
    <property type="entry name" value="RecX_HTH_3rd"/>
</dbReference>
<dbReference type="InterPro" id="IPR053924">
    <property type="entry name" value="RecX_HTH_2nd"/>
</dbReference>